<protein>
    <recommendedName>
        <fullName evidence="3">DUF2752 domain-containing protein</fullName>
    </recommendedName>
</protein>
<evidence type="ECO:0008006" key="3">
    <source>
        <dbReference type="Google" id="ProtNLM"/>
    </source>
</evidence>
<evidence type="ECO:0000313" key="2">
    <source>
        <dbReference type="Proteomes" id="UP000326695"/>
    </source>
</evidence>
<sequence>MKTRCPCCGAENSLDALIAHEQARQSLWTLANIGGAMTLGLVKYLGLFRPNKSALSQARMASLMAELLPDIQAGQIYRNGQSYPAPVAAWAYAFNEVLSARDSGRLKTPLKSHGYLYEIIAGWAGNVASVPVSINDGTATPAIIGGSRPRGSKVVDAVQQLEEMKNEQATAQVCQR</sequence>
<proteinExistence type="predicted"/>
<dbReference type="KEGG" id="eex:EZJ17_03855"/>
<organism evidence="1 2">
    <name type="scientific">Eikenella exigua</name>
    <dbReference type="NCBI Taxonomy" id="2528037"/>
    <lineage>
        <taxon>Bacteria</taxon>
        <taxon>Pseudomonadati</taxon>
        <taxon>Pseudomonadota</taxon>
        <taxon>Betaproteobacteria</taxon>
        <taxon>Neisseriales</taxon>
        <taxon>Neisseriaceae</taxon>
        <taxon>Eikenella</taxon>
    </lineage>
</organism>
<reference evidence="2" key="1">
    <citation type="journal article" date="2019" name="J. Anim. Genet.">
        <title>Description and whole genome sequencing of Eikenella exigua sp. nov., isolated from brain abscess and blood.</title>
        <authorList>
            <person name="Stormo K.A."/>
            <person name="Nygaard R.M."/>
            <person name="Bruvold T.S."/>
            <person name="Dimmen G."/>
            <person name="Lindemann P.C."/>
            <person name="Jordal S."/>
            <person name="Kommedal O."/>
        </authorList>
    </citation>
    <scope>NUCLEOTIDE SEQUENCE [LARGE SCALE GENOMIC DNA]</scope>
    <source>
        <strain evidence="2">PXX</strain>
    </source>
</reference>
<keyword evidence="2" id="KW-1185">Reference proteome</keyword>
<dbReference type="AlphaFoldDB" id="A0AAX1F7H6"/>
<gene>
    <name evidence="1" type="ORF">EZJ17_03855</name>
</gene>
<evidence type="ECO:0000313" key="1">
    <source>
        <dbReference type="EMBL" id="QED91860.1"/>
    </source>
</evidence>
<accession>A0AAX1F7H6</accession>
<dbReference type="RefSeq" id="WP_151086203.1">
    <property type="nucleotide sequence ID" value="NZ_CP038018.1"/>
</dbReference>
<dbReference type="Proteomes" id="UP000326695">
    <property type="component" value="Chromosome"/>
</dbReference>
<name>A0AAX1F7H6_9NEIS</name>
<dbReference type="EMBL" id="CP038018">
    <property type="protein sequence ID" value="QED91860.1"/>
    <property type="molecule type" value="Genomic_DNA"/>
</dbReference>